<feature type="domain" description="RPW8" evidence="4">
    <location>
        <begin position="1"/>
        <end position="147"/>
    </location>
</feature>
<dbReference type="SUPFAM" id="SSF52058">
    <property type="entry name" value="L domain-like"/>
    <property type="match status" value="1"/>
</dbReference>
<dbReference type="PANTHER" id="PTHR36766">
    <property type="entry name" value="PLANT BROAD-SPECTRUM MILDEW RESISTANCE PROTEIN RPW8"/>
    <property type="match status" value="1"/>
</dbReference>
<dbReference type="Gene3D" id="3.80.10.10">
    <property type="entry name" value="Ribonuclease Inhibitor"/>
    <property type="match status" value="1"/>
</dbReference>
<name>A0ABQ9LGS9_HEVBR</name>
<dbReference type="Gene3D" id="1.10.8.430">
    <property type="entry name" value="Helical domain of apoptotic protease-activating factors"/>
    <property type="match status" value="1"/>
</dbReference>
<sequence length="825" mass="93799">MTDFFAGEIATELLKMLFKISHKSCMCKTSADSLITSINELLPIIQEIKFSGVELPAMRQVQLDRLSENLREGLELARKVLASNRWNVYKNLQLARKMERLEKNVWRFVNGPMQAHVLADVHHLRFQMAESFDRLENSAKRVEQRLGAMNIGVGSGGWMEETVKRVEVEKERWETSLVNLLGVGMEVGKRKVKEMVIGREDLGAVGICGIGGSGKTTLANEICRDDEVRSHFQNRILSLTVSQSPNLEQLRANIWRFVSGSDFVAEGVNDVITKWNPQFNLRIGPRMLVVLDDVWSLSVLEQLIFRVPGCKTLVVSRFKFPTVLSDTYEVELLKGEEAISLFCLSAFGQKSVPPAADANLVKQIVNECKGLPLALKVIGASLRDQPEMYWASAKKRLSKGEPICESHESKLLDRMAISIQFLSKKVRECFLDLGCFPEDKKIPLDVLINMWVEIHDLDEEEAFAILVELSDKNLLTLVKDARAGDLYSSYYEISITQHDVLRDLAIHLANHGNVNERKRLLMARREAEVPKEWVRSADLPFHAQIVSIHTGEMGEMEWFQMDFPKTEVLIVNFSANEYFLPPFIDNMPNLRALIVINYSTQNATLHNFSVFSDLANLKSLWLEKVSVAQLTESTIPLKNLQKISLILCKINNSLDQSVIDLAQIFPSLSQLTIDHCDDLIKLPLSICRMHSLKSLSITNCPNLKEIPTNLGNLRFLQILRLYACPTLKMLPSSICELVSLKYLDISQCINLKSLPEKMGKLSMLEKIDMRECSEIWKLPASVESLESLRSVICDEEVSWLWKEVRKNNLHVQVAEEQFNLDWLDE</sequence>
<organism evidence="5 6">
    <name type="scientific">Hevea brasiliensis</name>
    <name type="common">Para rubber tree</name>
    <name type="synonym">Siphonia brasiliensis</name>
    <dbReference type="NCBI Taxonomy" id="3981"/>
    <lineage>
        <taxon>Eukaryota</taxon>
        <taxon>Viridiplantae</taxon>
        <taxon>Streptophyta</taxon>
        <taxon>Embryophyta</taxon>
        <taxon>Tracheophyta</taxon>
        <taxon>Spermatophyta</taxon>
        <taxon>Magnoliopsida</taxon>
        <taxon>eudicotyledons</taxon>
        <taxon>Gunneridae</taxon>
        <taxon>Pentapetalae</taxon>
        <taxon>rosids</taxon>
        <taxon>fabids</taxon>
        <taxon>Malpighiales</taxon>
        <taxon>Euphorbiaceae</taxon>
        <taxon>Crotonoideae</taxon>
        <taxon>Micrandreae</taxon>
        <taxon>Hevea</taxon>
    </lineage>
</organism>
<comment type="caution">
    <text evidence="5">The sequence shown here is derived from an EMBL/GenBank/DDBJ whole genome shotgun (WGS) entry which is preliminary data.</text>
</comment>
<dbReference type="Gene3D" id="1.10.10.10">
    <property type="entry name" value="Winged helix-like DNA-binding domain superfamily/Winged helix DNA-binding domain"/>
    <property type="match status" value="1"/>
</dbReference>
<evidence type="ECO:0000313" key="5">
    <source>
        <dbReference type="EMBL" id="KAJ9166180.1"/>
    </source>
</evidence>
<dbReference type="PANTHER" id="PTHR36766:SF30">
    <property type="entry name" value="TIR-NBS TYPE DISEASE RESISTANCE PROTEIN-RELATED"/>
    <property type="match status" value="1"/>
</dbReference>
<evidence type="ECO:0000256" key="2">
    <source>
        <dbReference type="ARBA" id="ARBA00022737"/>
    </source>
</evidence>
<comment type="similarity">
    <text evidence="1">Belongs to the disease resistance NB-LRR family.</text>
</comment>
<dbReference type="Proteomes" id="UP001174677">
    <property type="component" value="Chromosome 12"/>
</dbReference>
<evidence type="ECO:0000259" key="4">
    <source>
        <dbReference type="PROSITE" id="PS51153"/>
    </source>
</evidence>
<keyword evidence="2" id="KW-0677">Repeat</keyword>
<dbReference type="InterPro" id="IPR027417">
    <property type="entry name" value="P-loop_NTPase"/>
</dbReference>
<dbReference type="InterPro" id="IPR032675">
    <property type="entry name" value="LRR_dom_sf"/>
</dbReference>
<dbReference type="InterPro" id="IPR036388">
    <property type="entry name" value="WH-like_DNA-bd_sf"/>
</dbReference>
<reference evidence="5 6" key="1">
    <citation type="journal article" date="2023" name="Plant Biotechnol. J.">
        <title>Chromosome-level wild Hevea brasiliensis genome provides new tools for genomic-assisted breeding and valuable loci to elevate rubber yield.</title>
        <authorList>
            <person name="Cheng H."/>
            <person name="Song X."/>
            <person name="Hu Y."/>
            <person name="Wu T."/>
            <person name="Yang Q."/>
            <person name="An Z."/>
            <person name="Feng S."/>
            <person name="Deng Z."/>
            <person name="Wu W."/>
            <person name="Zeng X."/>
            <person name="Tu M."/>
            <person name="Wang X."/>
            <person name="Huang H."/>
        </authorList>
    </citation>
    <scope>NUCLEOTIDE SEQUENCE [LARGE SCALE GENOMIC DNA]</scope>
    <source>
        <strain evidence="5">MT/VB/25A 57/8</strain>
    </source>
</reference>
<evidence type="ECO:0000313" key="6">
    <source>
        <dbReference type="Proteomes" id="UP001174677"/>
    </source>
</evidence>
<dbReference type="InterPro" id="IPR008808">
    <property type="entry name" value="Powdery_mildew-R_dom"/>
</dbReference>
<dbReference type="Pfam" id="PF00931">
    <property type="entry name" value="NB-ARC"/>
    <property type="match status" value="1"/>
</dbReference>
<dbReference type="PROSITE" id="PS51153">
    <property type="entry name" value="RPW8"/>
    <property type="match status" value="1"/>
</dbReference>
<dbReference type="Pfam" id="PF05659">
    <property type="entry name" value="RPW8"/>
    <property type="match status" value="1"/>
</dbReference>
<gene>
    <name evidence="5" type="ORF">P3X46_020964</name>
</gene>
<keyword evidence="3" id="KW-0611">Plant defense</keyword>
<dbReference type="Gene3D" id="3.40.50.300">
    <property type="entry name" value="P-loop containing nucleotide triphosphate hydrolases"/>
    <property type="match status" value="1"/>
</dbReference>
<dbReference type="PRINTS" id="PR00364">
    <property type="entry name" value="DISEASERSIST"/>
</dbReference>
<evidence type="ECO:0000256" key="3">
    <source>
        <dbReference type="ARBA" id="ARBA00022821"/>
    </source>
</evidence>
<keyword evidence="6" id="KW-1185">Reference proteome</keyword>
<dbReference type="InterPro" id="IPR042197">
    <property type="entry name" value="Apaf_helical"/>
</dbReference>
<proteinExistence type="inferred from homology"/>
<dbReference type="EMBL" id="JARPOI010000012">
    <property type="protein sequence ID" value="KAJ9166180.1"/>
    <property type="molecule type" value="Genomic_DNA"/>
</dbReference>
<dbReference type="InterPro" id="IPR002182">
    <property type="entry name" value="NB-ARC"/>
</dbReference>
<dbReference type="SUPFAM" id="SSF52540">
    <property type="entry name" value="P-loop containing nucleoside triphosphate hydrolases"/>
    <property type="match status" value="1"/>
</dbReference>
<evidence type="ECO:0000256" key="1">
    <source>
        <dbReference type="ARBA" id="ARBA00008894"/>
    </source>
</evidence>
<protein>
    <recommendedName>
        <fullName evidence="4">RPW8 domain-containing protein</fullName>
    </recommendedName>
</protein>
<accession>A0ABQ9LGS9</accession>